<evidence type="ECO:0000259" key="8">
    <source>
        <dbReference type="Pfam" id="PF01182"/>
    </source>
</evidence>
<evidence type="ECO:0000256" key="3">
    <source>
        <dbReference type="ARBA" id="ARBA00004961"/>
    </source>
</evidence>
<evidence type="ECO:0000256" key="7">
    <source>
        <dbReference type="RuleBase" id="RU365095"/>
    </source>
</evidence>
<keyword evidence="7" id="KW-0378">Hydrolase</keyword>
<dbReference type="PANTHER" id="PTHR11054">
    <property type="entry name" value="6-PHOSPHOGLUCONOLACTONASE"/>
    <property type="match status" value="1"/>
</dbReference>
<comment type="pathway">
    <text evidence="3 7">Carbohydrate degradation; pentose phosphate pathway; D-ribulose 5-phosphate from D-glucose 6-phosphate (oxidative stage): step 2/3.</text>
</comment>
<evidence type="ECO:0000256" key="4">
    <source>
        <dbReference type="ARBA" id="ARBA00010662"/>
    </source>
</evidence>
<dbReference type="InterPro" id="IPR006148">
    <property type="entry name" value="Glc/Gal-6P_isomerase"/>
</dbReference>
<feature type="domain" description="Glucosamine/galactosamine-6-phosphate isomerase" evidence="8">
    <location>
        <begin position="12"/>
        <end position="237"/>
    </location>
</feature>
<protein>
    <recommendedName>
        <fullName evidence="6 7">6-phosphogluconolactonase</fullName>
        <shortName evidence="7">6PGL</shortName>
        <ecNumber evidence="5 7">3.1.1.31</ecNumber>
    </recommendedName>
</protein>
<dbReference type="Pfam" id="PF01182">
    <property type="entry name" value="Glucosamine_iso"/>
    <property type="match status" value="1"/>
</dbReference>
<organism evidence="9 10">
    <name type="scientific">Gordonia defluvii</name>
    <dbReference type="NCBI Taxonomy" id="283718"/>
    <lineage>
        <taxon>Bacteria</taxon>
        <taxon>Bacillati</taxon>
        <taxon>Actinomycetota</taxon>
        <taxon>Actinomycetes</taxon>
        <taxon>Mycobacteriales</taxon>
        <taxon>Gordoniaceae</taxon>
        <taxon>Gordonia</taxon>
    </lineage>
</organism>
<dbReference type="Gene3D" id="3.40.50.1360">
    <property type="match status" value="1"/>
</dbReference>
<comment type="caution">
    <text evidence="9">The sequence shown here is derived from an EMBL/GenBank/DDBJ whole genome shotgun (WGS) entry which is preliminary data.</text>
</comment>
<dbReference type="InterPro" id="IPR037171">
    <property type="entry name" value="NagB/RpiA_transferase-like"/>
</dbReference>
<dbReference type="SUPFAM" id="SSF100950">
    <property type="entry name" value="NagB/RpiA/CoA transferase-like"/>
    <property type="match status" value="1"/>
</dbReference>
<evidence type="ECO:0000313" key="9">
    <source>
        <dbReference type="EMBL" id="GAA3039546.1"/>
    </source>
</evidence>
<name>A0ABP6LCM9_9ACTN</name>
<proteinExistence type="inferred from homology"/>
<dbReference type="Proteomes" id="UP001501035">
    <property type="component" value="Unassembled WGS sequence"/>
</dbReference>
<dbReference type="InterPro" id="IPR005900">
    <property type="entry name" value="6-phosphogluconolactonase_DevB"/>
</dbReference>
<comment type="similarity">
    <text evidence="4 7">Belongs to the glucosamine/galactosamine-6-phosphate isomerase family. 6-phosphogluconolactonase subfamily.</text>
</comment>
<evidence type="ECO:0000256" key="6">
    <source>
        <dbReference type="ARBA" id="ARBA00020337"/>
    </source>
</evidence>
<dbReference type="EC" id="3.1.1.31" evidence="5 7"/>
<dbReference type="CDD" id="cd01400">
    <property type="entry name" value="6PGL"/>
    <property type="match status" value="1"/>
</dbReference>
<comment type="function">
    <text evidence="2 7">Hydrolysis of 6-phosphogluconolactone to 6-phosphogluconate.</text>
</comment>
<comment type="catalytic activity">
    <reaction evidence="1 7">
        <text>6-phospho-D-glucono-1,5-lactone + H2O = 6-phospho-D-gluconate + H(+)</text>
        <dbReference type="Rhea" id="RHEA:12556"/>
        <dbReference type="ChEBI" id="CHEBI:15377"/>
        <dbReference type="ChEBI" id="CHEBI:15378"/>
        <dbReference type="ChEBI" id="CHEBI:57955"/>
        <dbReference type="ChEBI" id="CHEBI:58759"/>
        <dbReference type="EC" id="3.1.1.31"/>
    </reaction>
</comment>
<sequence>MNSAPETSIHSTAADLVEAAATRLIDVIAAAQRERGVARVVLTGGSNGIALLRALASRAGEINFPALHLYFGDDRFVPADDADRNAGQARTALLDNPAAAGAQVFAMAPSDGVFGDDIEASAEAYEAVIDALEPGRDGAVFDVHLLGMGGEGHINSLFPFSSATAEESRTVVAVTDSPKPPPRRITLTLPAVNASRQVWFLVAGADKSQAVAAGVGGGADGSQWPCAGAHGRDATVWFLDSAAAARLGSARRSHNRAGL</sequence>
<dbReference type="PANTHER" id="PTHR11054:SF0">
    <property type="entry name" value="6-PHOSPHOGLUCONOLACTONASE"/>
    <property type="match status" value="1"/>
</dbReference>
<evidence type="ECO:0000256" key="1">
    <source>
        <dbReference type="ARBA" id="ARBA00000832"/>
    </source>
</evidence>
<gene>
    <name evidence="7 9" type="primary">pgl</name>
    <name evidence="9" type="ORF">GCM10010528_20140</name>
</gene>
<dbReference type="RefSeq" id="WP_344716672.1">
    <property type="nucleotide sequence ID" value="NZ_BAAAVS010000024.1"/>
</dbReference>
<dbReference type="EMBL" id="BAAAVS010000024">
    <property type="protein sequence ID" value="GAA3039546.1"/>
    <property type="molecule type" value="Genomic_DNA"/>
</dbReference>
<dbReference type="InterPro" id="IPR039104">
    <property type="entry name" value="6PGL"/>
</dbReference>
<keyword evidence="10" id="KW-1185">Reference proteome</keyword>
<evidence type="ECO:0000313" key="10">
    <source>
        <dbReference type="Proteomes" id="UP001501035"/>
    </source>
</evidence>
<reference evidence="10" key="1">
    <citation type="journal article" date="2019" name="Int. J. Syst. Evol. Microbiol.">
        <title>The Global Catalogue of Microorganisms (GCM) 10K type strain sequencing project: providing services to taxonomists for standard genome sequencing and annotation.</title>
        <authorList>
            <consortium name="The Broad Institute Genomics Platform"/>
            <consortium name="The Broad Institute Genome Sequencing Center for Infectious Disease"/>
            <person name="Wu L."/>
            <person name="Ma J."/>
        </authorList>
    </citation>
    <scope>NUCLEOTIDE SEQUENCE [LARGE SCALE GENOMIC DNA]</scope>
    <source>
        <strain evidence="10">JCM 14234</strain>
    </source>
</reference>
<evidence type="ECO:0000256" key="2">
    <source>
        <dbReference type="ARBA" id="ARBA00002681"/>
    </source>
</evidence>
<evidence type="ECO:0000256" key="5">
    <source>
        <dbReference type="ARBA" id="ARBA00013198"/>
    </source>
</evidence>
<dbReference type="NCBIfam" id="TIGR01198">
    <property type="entry name" value="pgl"/>
    <property type="match status" value="1"/>
</dbReference>
<accession>A0ABP6LCM9</accession>